<proteinExistence type="predicted"/>
<evidence type="ECO:0000313" key="1">
    <source>
        <dbReference type="EMBL" id="GAG83303.1"/>
    </source>
</evidence>
<comment type="caution">
    <text evidence="1">The sequence shown here is derived from an EMBL/GenBank/DDBJ whole genome shotgun (WGS) entry which is preliminary data.</text>
</comment>
<accession>X1BGQ6</accession>
<protein>
    <submittedName>
        <fullName evidence="1">Uncharacterized protein</fullName>
    </submittedName>
</protein>
<organism evidence="1">
    <name type="scientific">marine sediment metagenome</name>
    <dbReference type="NCBI Taxonomy" id="412755"/>
    <lineage>
        <taxon>unclassified sequences</taxon>
        <taxon>metagenomes</taxon>
        <taxon>ecological metagenomes</taxon>
    </lineage>
</organism>
<gene>
    <name evidence="1" type="ORF">S01H4_24138</name>
</gene>
<dbReference type="AlphaFoldDB" id="X1BGQ6"/>
<reference evidence="1" key="1">
    <citation type="journal article" date="2014" name="Front. Microbiol.">
        <title>High frequency of phylogenetically diverse reductive dehalogenase-homologous genes in deep subseafloor sedimentary metagenomes.</title>
        <authorList>
            <person name="Kawai M."/>
            <person name="Futagami T."/>
            <person name="Toyoda A."/>
            <person name="Takaki Y."/>
            <person name="Nishi S."/>
            <person name="Hori S."/>
            <person name="Arai W."/>
            <person name="Tsubouchi T."/>
            <person name="Morono Y."/>
            <person name="Uchiyama I."/>
            <person name="Ito T."/>
            <person name="Fujiyama A."/>
            <person name="Inagaki F."/>
            <person name="Takami H."/>
        </authorList>
    </citation>
    <scope>NUCLEOTIDE SEQUENCE</scope>
    <source>
        <strain evidence="1">Expedition CK06-06</strain>
    </source>
</reference>
<dbReference type="EMBL" id="BART01011301">
    <property type="protein sequence ID" value="GAG83303.1"/>
    <property type="molecule type" value="Genomic_DNA"/>
</dbReference>
<sequence length="51" mass="5937">MIVIDGDFYEWINGDPIEDLDSTFGEEMDLILERDEELVDEPIFSEADWGI</sequence>
<name>X1BGQ6_9ZZZZ</name>